<dbReference type="HOGENOM" id="CLU_1360559_0_0_1"/>
<feature type="compositionally biased region" description="Acidic residues" evidence="1">
    <location>
        <begin position="104"/>
        <end position="117"/>
    </location>
</feature>
<evidence type="ECO:0000256" key="1">
    <source>
        <dbReference type="SAM" id="MobiDB-lite"/>
    </source>
</evidence>
<sequence>MRERPTSGKQHKGKGQEGLCGGSKAGGLLQGMVTTSVEDSQQQGIRWSVVDSDSGQERMEEVKRGEMERAEGTVKMKAKQKAVEKAEEIARKRSRGDSGSGKAEDEEAGEGDEEPDAKDDNDACKPLHRARAFSEQCGYCYCYKTGVDCYWVSELIKQASPKACWHCKCKKRGCIPGFAIMGHSSGSIELLVDILAAVHAK</sequence>
<feature type="compositionally biased region" description="Basic and acidic residues" evidence="1">
    <location>
        <begin position="81"/>
        <end position="91"/>
    </location>
</feature>
<evidence type="ECO:0000313" key="2">
    <source>
        <dbReference type="EMBL" id="KIM45015.1"/>
    </source>
</evidence>
<evidence type="ECO:0000313" key="3">
    <source>
        <dbReference type="Proteomes" id="UP000053424"/>
    </source>
</evidence>
<name>A0A0C3C848_HEBCY</name>
<reference evidence="2 3" key="1">
    <citation type="submission" date="2014-04" db="EMBL/GenBank/DDBJ databases">
        <authorList>
            <consortium name="DOE Joint Genome Institute"/>
            <person name="Kuo A."/>
            <person name="Gay G."/>
            <person name="Dore J."/>
            <person name="Kohler A."/>
            <person name="Nagy L.G."/>
            <person name="Floudas D."/>
            <person name="Copeland A."/>
            <person name="Barry K.W."/>
            <person name="Cichocki N."/>
            <person name="Veneault-Fourrey C."/>
            <person name="LaButti K."/>
            <person name="Lindquist E.A."/>
            <person name="Lipzen A."/>
            <person name="Lundell T."/>
            <person name="Morin E."/>
            <person name="Murat C."/>
            <person name="Sun H."/>
            <person name="Tunlid A."/>
            <person name="Henrissat B."/>
            <person name="Grigoriev I.V."/>
            <person name="Hibbett D.S."/>
            <person name="Martin F."/>
            <person name="Nordberg H.P."/>
            <person name="Cantor M.N."/>
            <person name="Hua S.X."/>
        </authorList>
    </citation>
    <scope>NUCLEOTIDE SEQUENCE [LARGE SCALE GENOMIC DNA]</scope>
    <source>
        <strain evidence="3">h7</strain>
    </source>
</reference>
<organism evidence="2 3">
    <name type="scientific">Hebeloma cylindrosporum</name>
    <dbReference type="NCBI Taxonomy" id="76867"/>
    <lineage>
        <taxon>Eukaryota</taxon>
        <taxon>Fungi</taxon>
        <taxon>Dikarya</taxon>
        <taxon>Basidiomycota</taxon>
        <taxon>Agaricomycotina</taxon>
        <taxon>Agaricomycetes</taxon>
        <taxon>Agaricomycetidae</taxon>
        <taxon>Agaricales</taxon>
        <taxon>Agaricineae</taxon>
        <taxon>Hymenogastraceae</taxon>
        <taxon>Hebeloma</taxon>
    </lineage>
</organism>
<feature type="compositionally biased region" description="Basic and acidic residues" evidence="1">
    <location>
        <begin position="55"/>
        <end position="74"/>
    </location>
</feature>
<feature type="region of interest" description="Disordered" evidence="1">
    <location>
        <begin position="1"/>
        <end position="121"/>
    </location>
</feature>
<feature type="compositionally biased region" description="Polar residues" evidence="1">
    <location>
        <begin position="32"/>
        <end position="45"/>
    </location>
</feature>
<proteinExistence type="predicted"/>
<dbReference type="AlphaFoldDB" id="A0A0C3C848"/>
<gene>
    <name evidence="2" type="ORF">M413DRAFT_9201</name>
</gene>
<accession>A0A0C3C848</accession>
<protein>
    <submittedName>
        <fullName evidence="2">Uncharacterized protein</fullName>
    </submittedName>
</protein>
<feature type="compositionally biased region" description="Gly residues" evidence="1">
    <location>
        <begin position="16"/>
        <end position="29"/>
    </location>
</feature>
<keyword evidence="3" id="KW-1185">Reference proteome</keyword>
<reference evidence="3" key="2">
    <citation type="submission" date="2015-01" db="EMBL/GenBank/DDBJ databases">
        <title>Evolutionary Origins and Diversification of the Mycorrhizal Mutualists.</title>
        <authorList>
            <consortium name="DOE Joint Genome Institute"/>
            <consortium name="Mycorrhizal Genomics Consortium"/>
            <person name="Kohler A."/>
            <person name="Kuo A."/>
            <person name="Nagy L.G."/>
            <person name="Floudas D."/>
            <person name="Copeland A."/>
            <person name="Barry K.W."/>
            <person name="Cichocki N."/>
            <person name="Veneault-Fourrey C."/>
            <person name="LaButti K."/>
            <person name="Lindquist E.A."/>
            <person name="Lipzen A."/>
            <person name="Lundell T."/>
            <person name="Morin E."/>
            <person name="Murat C."/>
            <person name="Riley R."/>
            <person name="Ohm R."/>
            <person name="Sun H."/>
            <person name="Tunlid A."/>
            <person name="Henrissat B."/>
            <person name="Grigoriev I.V."/>
            <person name="Hibbett D.S."/>
            <person name="Martin F."/>
        </authorList>
    </citation>
    <scope>NUCLEOTIDE SEQUENCE [LARGE SCALE GENOMIC DNA]</scope>
    <source>
        <strain evidence="3">h7</strain>
    </source>
</reference>
<dbReference type="EMBL" id="KN831773">
    <property type="protein sequence ID" value="KIM45015.1"/>
    <property type="molecule type" value="Genomic_DNA"/>
</dbReference>
<dbReference type="Proteomes" id="UP000053424">
    <property type="component" value="Unassembled WGS sequence"/>
</dbReference>